<dbReference type="Proteomes" id="UP001239111">
    <property type="component" value="Chromosome 2"/>
</dbReference>
<proteinExistence type="predicted"/>
<name>A0ACC2P0W3_9HYME</name>
<evidence type="ECO:0000313" key="2">
    <source>
        <dbReference type="Proteomes" id="UP001239111"/>
    </source>
</evidence>
<sequence>MRITEAEYLTLLSKSFENLSNIASGNFENGPHRTIVGTVVASGQHTYLKYGILPTIILEVVTDAFRVPVVIFGEDMKRLSPFIANGNVVQITSFFVARMARLRFGFYIVFVDSTVLIPLEVLTPHEPIVGTVVPSGQHTYLKYRILPTIILEVATDAFRVPDVIFGEDMKRLSPFIANGNVVQITSFFIARMARLRFVFYIVFVY</sequence>
<evidence type="ECO:0000313" key="1">
    <source>
        <dbReference type="EMBL" id="KAJ8676159.1"/>
    </source>
</evidence>
<reference evidence="1" key="1">
    <citation type="submission" date="2023-04" db="EMBL/GenBank/DDBJ databases">
        <title>A chromosome-level genome assembly of the parasitoid wasp Eretmocerus hayati.</title>
        <authorList>
            <person name="Zhong Y."/>
            <person name="Liu S."/>
            <person name="Liu Y."/>
        </authorList>
    </citation>
    <scope>NUCLEOTIDE SEQUENCE</scope>
    <source>
        <strain evidence="1">ZJU_SS_LIU_2023</strain>
    </source>
</reference>
<keyword evidence="2" id="KW-1185">Reference proteome</keyword>
<dbReference type="EMBL" id="CM056742">
    <property type="protein sequence ID" value="KAJ8676159.1"/>
    <property type="molecule type" value="Genomic_DNA"/>
</dbReference>
<organism evidence="1 2">
    <name type="scientific">Eretmocerus hayati</name>
    <dbReference type="NCBI Taxonomy" id="131215"/>
    <lineage>
        <taxon>Eukaryota</taxon>
        <taxon>Metazoa</taxon>
        <taxon>Ecdysozoa</taxon>
        <taxon>Arthropoda</taxon>
        <taxon>Hexapoda</taxon>
        <taxon>Insecta</taxon>
        <taxon>Pterygota</taxon>
        <taxon>Neoptera</taxon>
        <taxon>Endopterygota</taxon>
        <taxon>Hymenoptera</taxon>
        <taxon>Apocrita</taxon>
        <taxon>Proctotrupomorpha</taxon>
        <taxon>Chalcidoidea</taxon>
        <taxon>Aphelinidae</taxon>
        <taxon>Aphelininae</taxon>
        <taxon>Eretmocerus</taxon>
    </lineage>
</organism>
<comment type="caution">
    <text evidence="1">The sequence shown here is derived from an EMBL/GenBank/DDBJ whole genome shotgun (WGS) entry which is preliminary data.</text>
</comment>
<accession>A0ACC2P0W3</accession>
<gene>
    <name evidence="1" type="ORF">QAD02_011945</name>
</gene>
<protein>
    <submittedName>
        <fullName evidence="1">Uncharacterized protein</fullName>
    </submittedName>
</protein>